<evidence type="ECO:0000256" key="4">
    <source>
        <dbReference type="ARBA" id="ARBA00022475"/>
    </source>
</evidence>
<proteinExistence type="inferred from homology"/>
<name>A0A813G0J7_POLGL</name>
<evidence type="ECO:0000256" key="5">
    <source>
        <dbReference type="ARBA" id="ARBA00022692"/>
    </source>
</evidence>
<keyword evidence="6 9" id="KW-1133">Transmembrane helix</keyword>
<feature type="transmembrane region" description="Helical" evidence="9">
    <location>
        <begin position="158"/>
        <end position="183"/>
    </location>
</feature>
<feature type="compositionally biased region" description="Low complexity" evidence="8">
    <location>
        <begin position="444"/>
        <end position="469"/>
    </location>
</feature>
<evidence type="ECO:0008006" key="12">
    <source>
        <dbReference type="Google" id="ProtNLM"/>
    </source>
</evidence>
<comment type="subcellular location">
    <subcellularLocation>
        <location evidence="1">Cell membrane</location>
        <topology evidence="1">Multi-pass membrane protein</topology>
    </subcellularLocation>
</comment>
<feature type="region of interest" description="Disordered" evidence="8">
    <location>
        <begin position="124"/>
        <end position="148"/>
    </location>
</feature>
<dbReference type="PANTHER" id="PTHR21716">
    <property type="entry name" value="TRANSMEMBRANE PROTEIN"/>
    <property type="match status" value="1"/>
</dbReference>
<keyword evidence="5 9" id="KW-0812">Transmembrane</keyword>
<evidence type="ECO:0000256" key="6">
    <source>
        <dbReference type="ARBA" id="ARBA00022989"/>
    </source>
</evidence>
<keyword evidence="7 9" id="KW-0472">Membrane</keyword>
<evidence type="ECO:0000313" key="10">
    <source>
        <dbReference type="EMBL" id="CAE8616193.1"/>
    </source>
</evidence>
<dbReference type="Pfam" id="PF01594">
    <property type="entry name" value="AI-2E_transport"/>
    <property type="match status" value="1"/>
</dbReference>
<feature type="transmembrane region" description="Helical" evidence="9">
    <location>
        <begin position="381"/>
        <end position="411"/>
    </location>
</feature>
<dbReference type="AlphaFoldDB" id="A0A813G0J7"/>
<dbReference type="GO" id="GO:0055085">
    <property type="term" value="P:transmembrane transport"/>
    <property type="evidence" value="ECO:0007669"/>
    <property type="project" value="TreeGrafter"/>
</dbReference>
<feature type="transmembrane region" description="Helical" evidence="9">
    <location>
        <begin position="308"/>
        <end position="331"/>
    </location>
</feature>
<evidence type="ECO:0000256" key="1">
    <source>
        <dbReference type="ARBA" id="ARBA00004651"/>
    </source>
</evidence>
<dbReference type="PANTHER" id="PTHR21716:SF53">
    <property type="entry name" value="PERMEASE PERM-RELATED"/>
    <property type="match status" value="1"/>
</dbReference>
<evidence type="ECO:0000256" key="7">
    <source>
        <dbReference type="ARBA" id="ARBA00023136"/>
    </source>
</evidence>
<feature type="transmembrane region" description="Helical" evidence="9">
    <location>
        <begin position="281"/>
        <end position="302"/>
    </location>
</feature>
<keyword evidence="11" id="KW-1185">Reference proteome</keyword>
<reference evidence="10" key="1">
    <citation type="submission" date="2021-02" db="EMBL/GenBank/DDBJ databases">
        <authorList>
            <person name="Dougan E. K."/>
            <person name="Rhodes N."/>
            <person name="Thang M."/>
            <person name="Chan C."/>
        </authorList>
    </citation>
    <scope>NUCLEOTIDE SEQUENCE</scope>
</reference>
<feature type="transmembrane region" description="Helical" evidence="9">
    <location>
        <begin position="237"/>
        <end position="258"/>
    </location>
</feature>
<gene>
    <name evidence="10" type="ORF">PGLA1383_LOCUS33892</name>
</gene>
<evidence type="ECO:0000256" key="8">
    <source>
        <dbReference type="SAM" id="MobiDB-lite"/>
    </source>
</evidence>
<feature type="compositionally biased region" description="Low complexity" evidence="8">
    <location>
        <begin position="124"/>
        <end position="136"/>
    </location>
</feature>
<evidence type="ECO:0000256" key="3">
    <source>
        <dbReference type="ARBA" id="ARBA00022448"/>
    </source>
</evidence>
<evidence type="ECO:0000256" key="2">
    <source>
        <dbReference type="ARBA" id="ARBA00009773"/>
    </source>
</evidence>
<feature type="transmembrane region" description="Helical" evidence="9">
    <location>
        <begin position="343"/>
        <end position="361"/>
    </location>
</feature>
<keyword evidence="4" id="KW-1003">Cell membrane</keyword>
<evidence type="ECO:0000313" key="11">
    <source>
        <dbReference type="Proteomes" id="UP000654075"/>
    </source>
</evidence>
<accession>A0A813G0J7</accession>
<dbReference type="Proteomes" id="UP000654075">
    <property type="component" value="Unassembled WGS sequence"/>
</dbReference>
<comment type="caution">
    <text evidence="10">The sequence shown here is derived from an EMBL/GenBank/DDBJ whole genome shotgun (WGS) entry which is preliminary data.</text>
</comment>
<keyword evidence="3" id="KW-0813">Transport</keyword>
<dbReference type="OMA" id="RCKEHRS"/>
<dbReference type="EMBL" id="CAJNNV010025812">
    <property type="protein sequence ID" value="CAE8616193.1"/>
    <property type="molecule type" value="Genomic_DNA"/>
</dbReference>
<dbReference type="OrthoDB" id="415056at2759"/>
<organism evidence="10 11">
    <name type="scientific">Polarella glacialis</name>
    <name type="common">Dinoflagellate</name>
    <dbReference type="NCBI Taxonomy" id="89957"/>
    <lineage>
        <taxon>Eukaryota</taxon>
        <taxon>Sar</taxon>
        <taxon>Alveolata</taxon>
        <taxon>Dinophyceae</taxon>
        <taxon>Suessiales</taxon>
        <taxon>Suessiaceae</taxon>
        <taxon>Polarella</taxon>
    </lineage>
</organism>
<dbReference type="InterPro" id="IPR002549">
    <property type="entry name" value="AI-2E-like"/>
</dbReference>
<evidence type="ECO:0000256" key="9">
    <source>
        <dbReference type="SAM" id="Phobius"/>
    </source>
</evidence>
<sequence>MATVALIWVLHWLQGVLVPLTVAAGFAQLFQPVLWFLCRAPTSLAHCLMRCCQRLSRSGNSADAEAAALQQRVSIHTSVLAQEGGLLLWTDSGIALRRTHIATLERSEDSLVSLDIGGTASSRNAAASADSSSPADLSRRPRGKAGCGRRTKVCCQGVWDVISVLLCTLLLLGILTGFVWGMVAALENFDYSRYKDSTKVTTMLNWLAQHGIDMRSWDWSKVWDTFKGEFLDTLTQLLGFSESLILTILMFFFCLYALKPGNDDCRRSGGSGSQRMVQQYLLYKTFSSAIIGVAVGLCLQIMQVDLSIVFGLLTFVLNYIPNVGAAVAELVPIPLVLLDPRKTFSQALMIFVVPFALHNLLGCLIEPKLLSHGLDLHPLTVVVALTFWSSVWGVAGAVLSVPITSVLRLWLEEVEHPYARMVCGFINGPQSQRPKARHHRPRAAESSSSPAVQAASEAEAASSPRPAEV</sequence>
<feature type="region of interest" description="Disordered" evidence="8">
    <location>
        <begin position="430"/>
        <end position="469"/>
    </location>
</feature>
<comment type="similarity">
    <text evidence="2">Belongs to the autoinducer-2 exporter (AI-2E) (TC 2.A.86) family.</text>
</comment>
<protein>
    <recommendedName>
        <fullName evidence="12">AI-2E family transporter</fullName>
    </recommendedName>
</protein>
<dbReference type="GO" id="GO:0005886">
    <property type="term" value="C:plasma membrane"/>
    <property type="evidence" value="ECO:0007669"/>
    <property type="project" value="UniProtKB-SubCell"/>
</dbReference>